<dbReference type="eggNOG" id="COG1187">
    <property type="taxonomic scope" value="Bacteria"/>
</dbReference>
<dbReference type="GO" id="GO:0003723">
    <property type="term" value="F:RNA binding"/>
    <property type="evidence" value="ECO:0007669"/>
    <property type="project" value="UniProtKB-KW"/>
</dbReference>
<accession>A0A0S6W5Q4</accession>
<evidence type="ECO:0000256" key="2">
    <source>
        <dbReference type="ARBA" id="ARBA00023235"/>
    </source>
</evidence>
<dbReference type="PROSITE" id="PS50889">
    <property type="entry name" value="S4"/>
    <property type="match status" value="1"/>
</dbReference>
<dbReference type="GO" id="GO:0120159">
    <property type="term" value="F:rRNA pseudouridine synthase activity"/>
    <property type="evidence" value="ECO:0007669"/>
    <property type="project" value="UniProtKB-ARBA"/>
</dbReference>
<keyword evidence="7" id="KW-1185">Reference proteome</keyword>
<dbReference type="STRING" id="1499967.U27_01756"/>
<evidence type="ECO:0000313" key="6">
    <source>
        <dbReference type="EMBL" id="GAK54925.1"/>
    </source>
</evidence>
<comment type="similarity">
    <text evidence="1 4">Belongs to the pseudouridine synthase RsuA family.</text>
</comment>
<dbReference type="Gene3D" id="3.30.70.1560">
    <property type="entry name" value="Alpha-L RNA-binding motif"/>
    <property type="match status" value="1"/>
</dbReference>
<dbReference type="GO" id="GO:0000455">
    <property type="term" value="P:enzyme-directed rRNA pseudouridine synthesis"/>
    <property type="evidence" value="ECO:0007669"/>
    <property type="project" value="UniProtKB-ARBA"/>
</dbReference>
<feature type="domain" description="RNA-binding S4" evidence="5">
    <location>
        <begin position="12"/>
        <end position="79"/>
    </location>
</feature>
<dbReference type="CDD" id="cd00165">
    <property type="entry name" value="S4"/>
    <property type="match status" value="1"/>
</dbReference>
<dbReference type="InterPro" id="IPR020103">
    <property type="entry name" value="PsdUridine_synth_cat_dom_sf"/>
</dbReference>
<name>A0A0S6W5Q4_VECG1</name>
<dbReference type="InterPro" id="IPR020094">
    <property type="entry name" value="TruA/RsuA/RluB/E/F_N"/>
</dbReference>
<dbReference type="CDD" id="cd02870">
    <property type="entry name" value="PseudoU_synth_RsuA_like"/>
    <property type="match status" value="1"/>
</dbReference>
<dbReference type="HOGENOM" id="CLU_024979_1_2_0"/>
<keyword evidence="3" id="KW-0694">RNA-binding</keyword>
<dbReference type="Proteomes" id="UP000030661">
    <property type="component" value="Unassembled WGS sequence"/>
</dbReference>
<dbReference type="PANTHER" id="PTHR47683">
    <property type="entry name" value="PSEUDOURIDINE SYNTHASE FAMILY PROTEIN-RELATED"/>
    <property type="match status" value="1"/>
</dbReference>
<dbReference type="InterPro" id="IPR002942">
    <property type="entry name" value="S4_RNA-bd"/>
</dbReference>
<dbReference type="EC" id="5.4.99.-" evidence="4"/>
<evidence type="ECO:0000256" key="3">
    <source>
        <dbReference type="PROSITE-ProRule" id="PRU00182"/>
    </source>
</evidence>
<dbReference type="NCBIfam" id="TIGR00093">
    <property type="entry name" value="pseudouridine synthase"/>
    <property type="match status" value="1"/>
</dbReference>
<protein>
    <recommendedName>
        <fullName evidence="4">Pseudouridine synthase</fullName>
        <ecNumber evidence="4">5.4.99.-</ecNumber>
    </recommendedName>
</protein>
<dbReference type="InterPro" id="IPR042092">
    <property type="entry name" value="PsdUridine_s_RsuA/RluB/E/F_cat"/>
</dbReference>
<evidence type="ECO:0000256" key="1">
    <source>
        <dbReference type="ARBA" id="ARBA00008348"/>
    </source>
</evidence>
<evidence type="ECO:0000259" key="5">
    <source>
        <dbReference type="SMART" id="SM00363"/>
    </source>
</evidence>
<dbReference type="InterPro" id="IPR036986">
    <property type="entry name" value="S4_RNA-bd_sf"/>
</dbReference>
<gene>
    <name evidence="6" type="ORF">U27_01756</name>
</gene>
<sequence length="253" mass="28231">MAHDLFTQRGTVPLYKALSKAGFASRNQARQWIVAGEVEVDGKTCRNPEQPVQMEIARIHCHGILVTIQPTRVLLLYKPRGVITSHSDPQGRPTIYSLLPQEFVQFHSVGRLDWATSGVLLITNDTLLSSWLTDPAHQISRVYVVTVRGCVTQETVTAMMAGIEDASEVLQAEKVNLRKVSRKESHLLITLNEGKNREIRRLFAHFGYEVTHLKRIAFGGLASGDLMPGKYREISLGEVKRAFPGVQMRTSSA</sequence>
<dbReference type="Pfam" id="PF01479">
    <property type="entry name" value="S4"/>
    <property type="match status" value="1"/>
</dbReference>
<dbReference type="Gene3D" id="3.10.290.10">
    <property type="entry name" value="RNA-binding S4 domain"/>
    <property type="match status" value="1"/>
</dbReference>
<organism evidence="6">
    <name type="scientific">Vecturithrix granuli</name>
    <dbReference type="NCBI Taxonomy" id="1499967"/>
    <lineage>
        <taxon>Bacteria</taxon>
        <taxon>Candidatus Moduliflexota</taxon>
        <taxon>Candidatus Vecturitrichia</taxon>
        <taxon>Candidatus Vecturitrichales</taxon>
        <taxon>Candidatus Vecturitrichaceae</taxon>
        <taxon>Candidatus Vecturithrix</taxon>
    </lineage>
</organism>
<reference evidence="6" key="1">
    <citation type="journal article" date="2015" name="PeerJ">
        <title>First genomic representation of candidate bacterial phylum KSB3 points to enhanced environmental sensing as a trigger of wastewater bulking.</title>
        <authorList>
            <person name="Sekiguchi Y."/>
            <person name="Ohashi A."/>
            <person name="Parks D.H."/>
            <person name="Yamauchi T."/>
            <person name="Tyson G.W."/>
            <person name="Hugenholtz P."/>
        </authorList>
    </citation>
    <scope>NUCLEOTIDE SEQUENCE [LARGE SCALE GENOMIC DNA]</scope>
</reference>
<dbReference type="InterPro" id="IPR000748">
    <property type="entry name" value="PsdUridine_synth_RsuA/RluB/E/F"/>
</dbReference>
<evidence type="ECO:0000313" key="7">
    <source>
        <dbReference type="Proteomes" id="UP000030661"/>
    </source>
</evidence>
<dbReference type="PANTHER" id="PTHR47683:SF2">
    <property type="entry name" value="RNA-BINDING S4 DOMAIN-CONTAINING PROTEIN"/>
    <property type="match status" value="1"/>
</dbReference>
<dbReference type="PROSITE" id="PS01149">
    <property type="entry name" value="PSI_RSU"/>
    <property type="match status" value="1"/>
</dbReference>
<dbReference type="Gene3D" id="3.30.70.580">
    <property type="entry name" value="Pseudouridine synthase I, catalytic domain, N-terminal subdomain"/>
    <property type="match status" value="1"/>
</dbReference>
<keyword evidence="2 4" id="KW-0413">Isomerase</keyword>
<proteinExistence type="inferred from homology"/>
<dbReference type="SUPFAM" id="SSF55174">
    <property type="entry name" value="Alpha-L RNA-binding motif"/>
    <property type="match status" value="1"/>
</dbReference>
<dbReference type="SMART" id="SM00363">
    <property type="entry name" value="S4"/>
    <property type="match status" value="1"/>
</dbReference>
<dbReference type="Pfam" id="PF00849">
    <property type="entry name" value="PseudoU_synth_2"/>
    <property type="match status" value="1"/>
</dbReference>
<dbReference type="SUPFAM" id="SSF55120">
    <property type="entry name" value="Pseudouridine synthase"/>
    <property type="match status" value="1"/>
</dbReference>
<evidence type="ECO:0000256" key="4">
    <source>
        <dbReference type="RuleBase" id="RU003887"/>
    </source>
</evidence>
<dbReference type="InterPro" id="IPR050343">
    <property type="entry name" value="RsuA_PseudoU_synthase"/>
</dbReference>
<dbReference type="AlphaFoldDB" id="A0A0S6W5Q4"/>
<dbReference type="InterPro" id="IPR018496">
    <property type="entry name" value="PsdUridine_synth_RsuA/RluB_CS"/>
</dbReference>
<dbReference type="EMBL" id="DF820463">
    <property type="protein sequence ID" value="GAK54925.1"/>
    <property type="molecule type" value="Genomic_DNA"/>
</dbReference>
<dbReference type="InterPro" id="IPR006145">
    <property type="entry name" value="PsdUridine_synth_RsuA/RluA"/>
</dbReference>